<dbReference type="InterPro" id="IPR036390">
    <property type="entry name" value="WH_DNA-bd_sf"/>
</dbReference>
<dbReference type="Gene3D" id="3.30.950.30">
    <property type="entry name" value="Schlafen, AAA domain"/>
    <property type="match status" value="1"/>
</dbReference>
<name>A0A1F4SUQ5_UNCSA</name>
<dbReference type="STRING" id="1802579.A2310_06425"/>
<dbReference type="Gene3D" id="1.10.10.10">
    <property type="entry name" value="Winged helix-like DNA-binding domain superfamily/Winged helix DNA-binding domain"/>
    <property type="match status" value="1"/>
</dbReference>
<sequence length="205" mass="23256">MNWQEIITLLEQGEGQSVEFEKQIPSTEDLARDVVAFANSGGGKIVLGIDDKNKHLIGIDIDPLEFKNMIKEIITNHCTPQISYEVEVIDRNPKKIAIINILEGDEKPYKTDDICYIRDVSESRPAKEEEEKLITNPWGGKGLNKRQLRALLHIQEHGNITNREYREAFGVSHKTAHIELTMLADKKIVKSEGLGRSTRYVLPPN</sequence>
<dbReference type="PANTHER" id="PTHR30595:SF6">
    <property type="entry name" value="SCHLAFEN ALBA-2 DOMAIN-CONTAINING PROTEIN"/>
    <property type="match status" value="1"/>
</dbReference>
<accession>A0A1F4SUQ5</accession>
<evidence type="ECO:0000313" key="2">
    <source>
        <dbReference type="EMBL" id="OGC24165.1"/>
    </source>
</evidence>
<gene>
    <name evidence="2" type="ORF">A2310_06425</name>
</gene>
<dbReference type="InterPro" id="IPR036388">
    <property type="entry name" value="WH-like_DNA-bd_sf"/>
</dbReference>
<reference evidence="2 3" key="1">
    <citation type="journal article" date="2016" name="Nat. Commun.">
        <title>Thousands of microbial genomes shed light on interconnected biogeochemical processes in an aquifer system.</title>
        <authorList>
            <person name="Anantharaman K."/>
            <person name="Brown C.T."/>
            <person name="Hug L.A."/>
            <person name="Sharon I."/>
            <person name="Castelle C.J."/>
            <person name="Probst A.J."/>
            <person name="Thomas B.C."/>
            <person name="Singh A."/>
            <person name="Wilkins M.J."/>
            <person name="Karaoz U."/>
            <person name="Brodie E.L."/>
            <person name="Williams K.H."/>
            <person name="Hubbard S.S."/>
            <person name="Banfield J.F."/>
        </authorList>
    </citation>
    <scope>NUCLEOTIDE SEQUENCE [LARGE SCALE GENOMIC DNA]</scope>
</reference>
<organism evidence="2 3">
    <name type="scientific">candidate division WOR-1 bacterium RIFOXYB2_FULL_37_13</name>
    <dbReference type="NCBI Taxonomy" id="1802579"/>
    <lineage>
        <taxon>Bacteria</taxon>
        <taxon>Bacillati</taxon>
        <taxon>Saganbacteria</taxon>
    </lineage>
</organism>
<dbReference type="InterPro" id="IPR007421">
    <property type="entry name" value="Schlafen_AlbA_2_dom"/>
</dbReference>
<protein>
    <recommendedName>
        <fullName evidence="1">Schlafen AlbA-2 domain-containing protein</fullName>
    </recommendedName>
</protein>
<proteinExistence type="predicted"/>
<dbReference type="Pfam" id="PF04326">
    <property type="entry name" value="SLFN_AlbA_2"/>
    <property type="match status" value="1"/>
</dbReference>
<comment type="caution">
    <text evidence="2">The sequence shown here is derived from an EMBL/GenBank/DDBJ whole genome shotgun (WGS) entry which is preliminary data.</text>
</comment>
<dbReference type="PANTHER" id="PTHR30595">
    <property type="entry name" value="GLPR-RELATED TRANSCRIPTIONAL REPRESSOR"/>
    <property type="match status" value="1"/>
</dbReference>
<evidence type="ECO:0000259" key="1">
    <source>
        <dbReference type="Pfam" id="PF04326"/>
    </source>
</evidence>
<dbReference type="EMBL" id="MEUB01000011">
    <property type="protein sequence ID" value="OGC24165.1"/>
    <property type="molecule type" value="Genomic_DNA"/>
</dbReference>
<dbReference type="SUPFAM" id="SSF46785">
    <property type="entry name" value="Winged helix' DNA-binding domain"/>
    <property type="match status" value="1"/>
</dbReference>
<dbReference type="AlphaFoldDB" id="A0A1F4SUQ5"/>
<feature type="domain" description="Schlafen AlbA-2" evidence="1">
    <location>
        <begin position="14"/>
        <end position="126"/>
    </location>
</feature>
<dbReference type="InterPro" id="IPR038461">
    <property type="entry name" value="Schlafen_AlbA_2_dom_sf"/>
</dbReference>
<evidence type="ECO:0000313" key="3">
    <source>
        <dbReference type="Proteomes" id="UP000178417"/>
    </source>
</evidence>
<dbReference type="Proteomes" id="UP000178417">
    <property type="component" value="Unassembled WGS sequence"/>
</dbReference>